<dbReference type="Gene3D" id="3.40.190.10">
    <property type="entry name" value="Periplasmic binding protein-like II"/>
    <property type="match status" value="2"/>
</dbReference>
<dbReference type="SUPFAM" id="SSF53850">
    <property type="entry name" value="Periplasmic binding protein-like II"/>
    <property type="match status" value="1"/>
</dbReference>
<keyword evidence="2" id="KW-0805">Transcription regulation</keyword>
<dbReference type="GO" id="GO:0003700">
    <property type="term" value="F:DNA-binding transcription factor activity"/>
    <property type="evidence" value="ECO:0007669"/>
    <property type="project" value="InterPro"/>
</dbReference>
<dbReference type="RefSeq" id="WP_073312773.1">
    <property type="nucleotide sequence ID" value="NZ_FQYP01000001.1"/>
</dbReference>
<dbReference type="GO" id="GO:0003677">
    <property type="term" value="F:DNA binding"/>
    <property type="evidence" value="ECO:0007669"/>
    <property type="project" value="UniProtKB-KW"/>
</dbReference>
<evidence type="ECO:0000313" key="7">
    <source>
        <dbReference type="Proteomes" id="UP000184432"/>
    </source>
</evidence>
<dbReference type="STRING" id="570521.SAMN04488508_101243"/>
<dbReference type="FunFam" id="1.10.10.10:FF:000001">
    <property type="entry name" value="LysR family transcriptional regulator"/>
    <property type="match status" value="1"/>
</dbReference>
<dbReference type="Proteomes" id="UP000184432">
    <property type="component" value="Unassembled WGS sequence"/>
</dbReference>
<organism evidence="6 7">
    <name type="scientific">Aquimarina spongiae</name>
    <dbReference type="NCBI Taxonomy" id="570521"/>
    <lineage>
        <taxon>Bacteria</taxon>
        <taxon>Pseudomonadati</taxon>
        <taxon>Bacteroidota</taxon>
        <taxon>Flavobacteriia</taxon>
        <taxon>Flavobacteriales</taxon>
        <taxon>Flavobacteriaceae</taxon>
        <taxon>Aquimarina</taxon>
    </lineage>
</organism>
<dbReference type="PRINTS" id="PR00039">
    <property type="entry name" value="HTHLYSR"/>
</dbReference>
<dbReference type="InterPro" id="IPR000847">
    <property type="entry name" value="LysR_HTH_N"/>
</dbReference>
<keyword evidence="4" id="KW-0804">Transcription</keyword>
<feature type="domain" description="HTH lysR-type" evidence="5">
    <location>
        <begin position="5"/>
        <end position="62"/>
    </location>
</feature>
<evidence type="ECO:0000256" key="1">
    <source>
        <dbReference type="ARBA" id="ARBA00009437"/>
    </source>
</evidence>
<dbReference type="PROSITE" id="PS50931">
    <property type="entry name" value="HTH_LYSR"/>
    <property type="match status" value="1"/>
</dbReference>
<dbReference type="PANTHER" id="PTHR30346:SF0">
    <property type="entry name" value="HCA OPERON TRANSCRIPTIONAL ACTIVATOR HCAR"/>
    <property type="match status" value="1"/>
</dbReference>
<dbReference type="Gene3D" id="1.10.10.10">
    <property type="entry name" value="Winged helix-like DNA-binding domain superfamily/Winged helix DNA-binding domain"/>
    <property type="match status" value="1"/>
</dbReference>
<dbReference type="PANTHER" id="PTHR30346">
    <property type="entry name" value="TRANSCRIPTIONAL DUAL REGULATOR HCAR-RELATED"/>
    <property type="match status" value="1"/>
</dbReference>
<dbReference type="InterPro" id="IPR036390">
    <property type="entry name" value="WH_DNA-bd_sf"/>
</dbReference>
<evidence type="ECO:0000256" key="2">
    <source>
        <dbReference type="ARBA" id="ARBA00023015"/>
    </source>
</evidence>
<dbReference type="Pfam" id="PF00126">
    <property type="entry name" value="HTH_1"/>
    <property type="match status" value="1"/>
</dbReference>
<gene>
    <name evidence="6" type="ORF">SAMN04488508_101243</name>
</gene>
<accession>A0A1M6AE12</accession>
<dbReference type="SUPFAM" id="SSF46785">
    <property type="entry name" value="Winged helix' DNA-binding domain"/>
    <property type="match status" value="1"/>
</dbReference>
<dbReference type="Pfam" id="PF03466">
    <property type="entry name" value="LysR_substrate"/>
    <property type="match status" value="1"/>
</dbReference>
<keyword evidence="3" id="KW-0238">DNA-binding</keyword>
<dbReference type="EMBL" id="FQYP01000001">
    <property type="protein sequence ID" value="SHI34647.1"/>
    <property type="molecule type" value="Genomic_DNA"/>
</dbReference>
<protein>
    <submittedName>
        <fullName evidence="6">Transcriptional regulator, LysR family</fullName>
    </submittedName>
</protein>
<evidence type="ECO:0000259" key="5">
    <source>
        <dbReference type="PROSITE" id="PS50931"/>
    </source>
</evidence>
<evidence type="ECO:0000256" key="4">
    <source>
        <dbReference type="ARBA" id="ARBA00023163"/>
    </source>
</evidence>
<dbReference type="OrthoDB" id="9803735at2"/>
<proteinExistence type="inferred from homology"/>
<keyword evidence="7" id="KW-1185">Reference proteome</keyword>
<dbReference type="InterPro" id="IPR036388">
    <property type="entry name" value="WH-like_DNA-bd_sf"/>
</dbReference>
<reference evidence="7" key="1">
    <citation type="submission" date="2016-11" db="EMBL/GenBank/DDBJ databases">
        <authorList>
            <person name="Varghese N."/>
            <person name="Submissions S."/>
        </authorList>
    </citation>
    <scope>NUCLEOTIDE SEQUENCE [LARGE SCALE GENOMIC DNA]</scope>
    <source>
        <strain evidence="7">DSM 22623</strain>
    </source>
</reference>
<comment type="similarity">
    <text evidence="1">Belongs to the LysR transcriptional regulatory family.</text>
</comment>
<dbReference type="GO" id="GO:0032993">
    <property type="term" value="C:protein-DNA complex"/>
    <property type="evidence" value="ECO:0007669"/>
    <property type="project" value="TreeGrafter"/>
</dbReference>
<evidence type="ECO:0000256" key="3">
    <source>
        <dbReference type="ARBA" id="ARBA00023125"/>
    </source>
</evidence>
<evidence type="ECO:0000313" key="6">
    <source>
        <dbReference type="EMBL" id="SHI34647.1"/>
    </source>
</evidence>
<dbReference type="InterPro" id="IPR005119">
    <property type="entry name" value="LysR_subst-bd"/>
</dbReference>
<dbReference type="AlphaFoldDB" id="A0A1M6AE12"/>
<name>A0A1M6AE12_9FLAO</name>
<sequence>MSYQLELRHFSYFLAVAEELHFRKAADRLFISQPGLSRQIKQMEEIIGAKLFVRDKRNVALTAAGIFLKKELEYIFNHIDFTVKQARLVDQGSTGEVRIGFLGSAIQTVIPDILVQANREYPNIQFSLEEMSNYMQVEAIQKDQLDLGFVRLSRVPDGLKMKTVHTDSFSLVLPKEHHLSLKTFKNIAQVAEENFILFSSDYSSLYYNKIMSICEDKGFTPKVTHKSVHAQTIFKLVESGLGVAIVPTSLQYGFNLAVKFLEIPKIPQKAELSVIYKKDNRNPALSKIKAIIDV</sequence>